<protein>
    <submittedName>
        <fullName evidence="1">Uncharacterized protein</fullName>
    </submittedName>
</protein>
<evidence type="ECO:0000313" key="2">
    <source>
        <dbReference type="Proteomes" id="UP000604046"/>
    </source>
</evidence>
<name>A0A812ID10_9DINO</name>
<dbReference type="AlphaFoldDB" id="A0A812ID10"/>
<evidence type="ECO:0000313" key="1">
    <source>
        <dbReference type="EMBL" id="CAE7034188.1"/>
    </source>
</evidence>
<comment type="caution">
    <text evidence="1">The sequence shown here is derived from an EMBL/GenBank/DDBJ whole genome shotgun (WGS) entry which is preliminary data.</text>
</comment>
<keyword evidence="2" id="KW-1185">Reference proteome</keyword>
<dbReference type="EMBL" id="CAJNDS010000250">
    <property type="protein sequence ID" value="CAE7034188.1"/>
    <property type="molecule type" value="Genomic_DNA"/>
</dbReference>
<organism evidence="1 2">
    <name type="scientific">Symbiodinium natans</name>
    <dbReference type="NCBI Taxonomy" id="878477"/>
    <lineage>
        <taxon>Eukaryota</taxon>
        <taxon>Sar</taxon>
        <taxon>Alveolata</taxon>
        <taxon>Dinophyceae</taxon>
        <taxon>Suessiales</taxon>
        <taxon>Symbiodiniaceae</taxon>
        <taxon>Symbiodinium</taxon>
    </lineage>
</organism>
<gene>
    <name evidence="1" type="ORF">SNAT2548_LOCUS4100</name>
</gene>
<reference evidence="1" key="1">
    <citation type="submission" date="2021-02" db="EMBL/GenBank/DDBJ databases">
        <authorList>
            <person name="Dougan E. K."/>
            <person name="Rhodes N."/>
            <person name="Thang M."/>
            <person name="Chan C."/>
        </authorList>
    </citation>
    <scope>NUCLEOTIDE SEQUENCE</scope>
</reference>
<dbReference type="Proteomes" id="UP000604046">
    <property type="component" value="Unassembled WGS sequence"/>
</dbReference>
<dbReference type="OrthoDB" id="446993at2759"/>
<sequence>MTLPHDGKPAGSALGGLTLRDGALRPPLGSRLAALGECADVRCGTHRLAHPEVRPAFLAFSLAQCALLGSREVTVLALGSGGLLFEWEMLEALRTSQIVAASIHLVDPLYGNPATPGCAAQLEKHRLARGALEAFRTWFSEASVTAYTSLADFDSKAAEDLQLDLVLKLDAEDVDQKGLEQLLTGRLNPAGLFLRLSGCDGHDARGCDDGGSCRRLFARLLSARCEGMAWHRGTEVCFDPPPPDASRRKHRERFAASSPRGRASAAGLQLLRVVAEGVCRGVVAIRDAPDVSGALLGVKHRGDYAVIEREEHRHTDSNETVRVRVFQLFYELSKLGPCEKCFVASLCCVRNHHGCNCQQRTQTFELILASVA</sequence>
<accession>A0A812ID10</accession>
<proteinExistence type="predicted"/>